<keyword evidence="3" id="KW-1185">Reference proteome</keyword>
<name>A0A9P6KWI0_9PLEO</name>
<organism evidence="2 3">
    <name type="scientific">Paraphaeosphaeria minitans</name>
    <dbReference type="NCBI Taxonomy" id="565426"/>
    <lineage>
        <taxon>Eukaryota</taxon>
        <taxon>Fungi</taxon>
        <taxon>Dikarya</taxon>
        <taxon>Ascomycota</taxon>
        <taxon>Pezizomycotina</taxon>
        <taxon>Dothideomycetes</taxon>
        <taxon>Pleosporomycetidae</taxon>
        <taxon>Pleosporales</taxon>
        <taxon>Massarineae</taxon>
        <taxon>Didymosphaeriaceae</taxon>
        <taxon>Paraphaeosphaeria</taxon>
    </lineage>
</organism>
<proteinExistence type="predicted"/>
<protein>
    <submittedName>
        <fullName evidence="2">Uncharacterized protein</fullName>
    </submittedName>
</protein>
<evidence type="ECO:0000313" key="3">
    <source>
        <dbReference type="Proteomes" id="UP000756921"/>
    </source>
</evidence>
<feature type="region of interest" description="Disordered" evidence="1">
    <location>
        <begin position="83"/>
        <end position="103"/>
    </location>
</feature>
<dbReference type="EMBL" id="WJXW01000001">
    <property type="protein sequence ID" value="KAF9741923.1"/>
    <property type="molecule type" value="Genomic_DNA"/>
</dbReference>
<feature type="compositionally biased region" description="Basic residues" evidence="1">
    <location>
        <begin position="87"/>
        <end position="97"/>
    </location>
</feature>
<feature type="region of interest" description="Disordered" evidence="1">
    <location>
        <begin position="28"/>
        <end position="48"/>
    </location>
</feature>
<evidence type="ECO:0000313" key="2">
    <source>
        <dbReference type="EMBL" id="KAF9741923.1"/>
    </source>
</evidence>
<reference evidence="2" key="1">
    <citation type="journal article" date="2020" name="Mol. Plant Microbe Interact.">
        <title>Genome Sequence of the Biocontrol Agent Coniothyrium minitans strain Conio (IMI 134523).</title>
        <authorList>
            <person name="Patel D."/>
            <person name="Shittu T.A."/>
            <person name="Baroncelli R."/>
            <person name="Muthumeenakshi S."/>
            <person name="Osborne T.H."/>
            <person name="Janganan T.K."/>
            <person name="Sreenivasaprasad S."/>
        </authorList>
    </citation>
    <scope>NUCLEOTIDE SEQUENCE</scope>
    <source>
        <strain evidence="2">Conio</strain>
    </source>
</reference>
<sequence length="103" mass="11520">MAHISILSNRSTARQSLGYSTACGLPSVHSTQLGQQRPKIRQPPRHSAFDSDRYYQEILQEEIVCLDASAPYETHLRDRSCLSLKPPVRHAPAKRAPSHQDAS</sequence>
<dbReference type="AlphaFoldDB" id="A0A9P6KWI0"/>
<dbReference type="Proteomes" id="UP000756921">
    <property type="component" value="Unassembled WGS sequence"/>
</dbReference>
<dbReference type="OrthoDB" id="10303310at2759"/>
<comment type="caution">
    <text evidence="2">The sequence shown here is derived from an EMBL/GenBank/DDBJ whole genome shotgun (WGS) entry which is preliminary data.</text>
</comment>
<accession>A0A9P6KWI0</accession>
<evidence type="ECO:0000256" key="1">
    <source>
        <dbReference type="SAM" id="MobiDB-lite"/>
    </source>
</evidence>
<gene>
    <name evidence="2" type="ORF">PMIN01_01462</name>
</gene>